<dbReference type="Proteomes" id="UP000807159">
    <property type="component" value="Chromosome 1"/>
</dbReference>
<evidence type="ECO:0000313" key="2">
    <source>
        <dbReference type="EMBL" id="KAH8522884.1"/>
    </source>
</evidence>
<protein>
    <recommendedName>
        <fullName evidence="1">FAR1 domain-containing protein</fullName>
    </recommendedName>
</protein>
<dbReference type="PANTHER" id="PTHR46328:SF43">
    <property type="entry name" value="FAR1 DOMAIN-CONTAINING PROTEIN"/>
    <property type="match status" value="1"/>
</dbReference>
<proteinExistence type="predicted"/>
<sequence length="149" mass="16685">MSNSGLLGLRRRKKPASKVLSHFFVGNTISEPRDDMEFESHEDAYSFYKEYAKSAGFGAAELSSRWSRSSKEFIDAKFSCIRYGNKQQSYDAINPRPSPKIGCKASIHGISDLGSTRSHSIMPAQLQNVTPTVFHNITPIQFQNMAPLH</sequence>
<evidence type="ECO:0000259" key="1">
    <source>
        <dbReference type="Pfam" id="PF03101"/>
    </source>
</evidence>
<dbReference type="Pfam" id="PF03101">
    <property type="entry name" value="FAR1"/>
    <property type="match status" value="1"/>
</dbReference>
<dbReference type="AlphaFoldDB" id="A0A8T2ZZ70"/>
<accession>A0A8T2ZZ70</accession>
<dbReference type="InterPro" id="IPR004330">
    <property type="entry name" value="FAR1_DNA_bnd_dom"/>
</dbReference>
<feature type="domain" description="FAR1" evidence="1">
    <location>
        <begin position="46"/>
        <end position="108"/>
    </location>
</feature>
<keyword evidence="3" id="KW-1185">Reference proteome</keyword>
<dbReference type="EMBL" id="JACEGQ020000001">
    <property type="protein sequence ID" value="KAH8522884.1"/>
    <property type="molecule type" value="Genomic_DNA"/>
</dbReference>
<name>A0A8T2ZZ70_POPDE</name>
<dbReference type="PANTHER" id="PTHR46328">
    <property type="entry name" value="FAR-RED IMPAIRED RESPONSIVE (FAR1) FAMILY PROTEIN-RELATED"/>
    <property type="match status" value="1"/>
</dbReference>
<comment type="caution">
    <text evidence="2">The sequence shown here is derived from an EMBL/GenBank/DDBJ whole genome shotgun (WGS) entry which is preliminary data.</text>
</comment>
<evidence type="ECO:0000313" key="3">
    <source>
        <dbReference type="Proteomes" id="UP000807159"/>
    </source>
</evidence>
<organism evidence="2 3">
    <name type="scientific">Populus deltoides</name>
    <name type="common">Eastern poplar</name>
    <name type="synonym">Eastern cottonwood</name>
    <dbReference type="NCBI Taxonomy" id="3696"/>
    <lineage>
        <taxon>Eukaryota</taxon>
        <taxon>Viridiplantae</taxon>
        <taxon>Streptophyta</taxon>
        <taxon>Embryophyta</taxon>
        <taxon>Tracheophyta</taxon>
        <taxon>Spermatophyta</taxon>
        <taxon>Magnoliopsida</taxon>
        <taxon>eudicotyledons</taxon>
        <taxon>Gunneridae</taxon>
        <taxon>Pentapetalae</taxon>
        <taxon>rosids</taxon>
        <taxon>fabids</taxon>
        <taxon>Malpighiales</taxon>
        <taxon>Salicaceae</taxon>
        <taxon>Saliceae</taxon>
        <taxon>Populus</taxon>
    </lineage>
</organism>
<reference evidence="2" key="1">
    <citation type="journal article" date="2021" name="J. Hered.">
        <title>Genome Assembly of Salicaceae Populus deltoides (Eastern Cottonwood) I-69 Based on Nanopore Sequencing and Hi-C Technologies.</title>
        <authorList>
            <person name="Bai S."/>
            <person name="Wu H."/>
            <person name="Zhang J."/>
            <person name="Pan Z."/>
            <person name="Zhao W."/>
            <person name="Li Z."/>
            <person name="Tong C."/>
        </authorList>
    </citation>
    <scope>NUCLEOTIDE SEQUENCE</scope>
    <source>
        <tissue evidence="2">Leaf</tissue>
    </source>
</reference>
<gene>
    <name evidence="2" type="ORF">H0E87_003507</name>
</gene>